<evidence type="ECO:0000259" key="8">
    <source>
        <dbReference type="Pfam" id="PF02729"/>
    </source>
</evidence>
<sequence length="338" mass="36730">MSPAGATRISCSSCWRAAQSAPKSLFDLHRNKEHPMQHLLKDSDLNKAQIEALIALGKVVKADPKKYSQALAGKSVVTLFEKPSLRTRVTFDIGIAKLGGHSVYLDQQNGALGKRESVKDFAANLSRWCDAIVARVFDHQTLVELAAHGTVPVVNSLCNLYHPCQGLADFMTIAEHYDDLSKVKLAYLGDGNNVSHSLLLLGATLGTDVTLICPKGHGPDTQIFLQAQALAAKSGATIHISDDVADIEGFDVAYTDTWVSMGDNTPMEQVKDLFMPYQINQALLDRTGIAHVLHCQPAHRELEITSQVMDGPASLIMDEAENRMHIQNAVLLTLLGGK</sequence>
<evidence type="ECO:0000256" key="4">
    <source>
        <dbReference type="ARBA" id="ARBA00048772"/>
    </source>
</evidence>
<dbReference type="PANTHER" id="PTHR45753:SF3">
    <property type="entry name" value="ORNITHINE TRANSCARBAMYLASE, MITOCHONDRIAL"/>
    <property type="match status" value="1"/>
</dbReference>
<dbReference type="FunFam" id="3.40.50.1370:FF:000008">
    <property type="entry name" value="Ornithine carbamoyltransferase"/>
    <property type="match status" value="1"/>
</dbReference>
<evidence type="ECO:0000256" key="2">
    <source>
        <dbReference type="ARBA" id="ARBA00013007"/>
    </source>
</evidence>
<dbReference type="GO" id="GO:0042450">
    <property type="term" value="P:L-arginine biosynthetic process via ornithine"/>
    <property type="evidence" value="ECO:0007669"/>
    <property type="project" value="UniProtKB-UniRule"/>
</dbReference>
<dbReference type="PANTHER" id="PTHR45753">
    <property type="entry name" value="ORNITHINE CARBAMOYLTRANSFERASE, MITOCHONDRIAL"/>
    <property type="match status" value="1"/>
</dbReference>
<evidence type="ECO:0000313" key="9">
    <source>
        <dbReference type="EMBL" id="PTH79369.1"/>
    </source>
</evidence>
<dbReference type="NCBIfam" id="NF011380">
    <property type="entry name" value="PRK14805.1"/>
    <property type="match status" value="1"/>
</dbReference>
<dbReference type="InterPro" id="IPR006132">
    <property type="entry name" value="Asp/Orn_carbamoyltranf_P-bd"/>
</dbReference>
<dbReference type="PRINTS" id="PR00100">
    <property type="entry name" value="AOTCASE"/>
</dbReference>
<gene>
    <name evidence="9" type="ORF">DAA48_18810</name>
</gene>
<evidence type="ECO:0000256" key="3">
    <source>
        <dbReference type="ARBA" id="ARBA00022679"/>
    </source>
</evidence>
<dbReference type="GO" id="GO:0004585">
    <property type="term" value="F:ornithine carbamoyltransferase activity"/>
    <property type="evidence" value="ECO:0007669"/>
    <property type="project" value="UniProtKB-UniRule"/>
</dbReference>
<keyword evidence="3 6" id="KW-0808">Transferase</keyword>
<feature type="domain" description="Aspartate/ornithine carbamoyltransferase carbamoyl-P binding" evidence="8">
    <location>
        <begin position="37"/>
        <end position="175"/>
    </location>
</feature>
<dbReference type="Pfam" id="PF00185">
    <property type="entry name" value="OTCace"/>
    <property type="match status" value="1"/>
</dbReference>
<organism evidence="9 10">
    <name type="scientific">Aeromonas veronii</name>
    <dbReference type="NCBI Taxonomy" id="654"/>
    <lineage>
        <taxon>Bacteria</taxon>
        <taxon>Pseudomonadati</taxon>
        <taxon>Pseudomonadota</taxon>
        <taxon>Gammaproteobacteria</taxon>
        <taxon>Aeromonadales</taxon>
        <taxon>Aeromonadaceae</taxon>
        <taxon>Aeromonas</taxon>
    </lineage>
</organism>
<evidence type="ECO:0000259" key="7">
    <source>
        <dbReference type="Pfam" id="PF00185"/>
    </source>
</evidence>
<accession>A0A2T4MXT0</accession>
<dbReference type="GO" id="GO:0016597">
    <property type="term" value="F:amino acid binding"/>
    <property type="evidence" value="ECO:0007669"/>
    <property type="project" value="InterPro"/>
</dbReference>
<reference evidence="9 10" key="1">
    <citation type="submission" date="2018-03" db="EMBL/GenBank/DDBJ databases">
        <title>Aeromonas veronii whole genome sequencing and analysis.</title>
        <authorList>
            <person name="Xie H."/>
            <person name="Liu T."/>
            <person name="Wang K."/>
        </authorList>
    </citation>
    <scope>NUCLEOTIDE SEQUENCE [LARGE SCALE GENOMIC DNA]</scope>
    <source>
        <strain evidence="9 10">XH.VA.1</strain>
    </source>
</reference>
<comment type="caution">
    <text evidence="9">The sequence shown here is derived from an EMBL/GenBank/DDBJ whole genome shotgun (WGS) entry which is preliminary data.</text>
</comment>
<protein>
    <recommendedName>
        <fullName evidence="2 5">Ornithine carbamoyltransferase</fullName>
        <ecNumber evidence="2 5">2.1.3.3</ecNumber>
    </recommendedName>
</protein>
<dbReference type="Proteomes" id="UP000241986">
    <property type="component" value="Unassembled WGS sequence"/>
</dbReference>
<dbReference type="EC" id="2.1.3.3" evidence="2 5"/>
<evidence type="ECO:0000256" key="1">
    <source>
        <dbReference type="ARBA" id="ARBA00007805"/>
    </source>
</evidence>
<dbReference type="Gene3D" id="3.40.50.1370">
    <property type="entry name" value="Aspartate/ornithine carbamoyltransferase"/>
    <property type="match status" value="2"/>
</dbReference>
<evidence type="ECO:0000256" key="6">
    <source>
        <dbReference type="RuleBase" id="RU003634"/>
    </source>
</evidence>
<feature type="domain" description="Aspartate/ornithine carbamoyltransferase Asp/Orn-binding" evidence="7">
    <location>
        <begin position="182"/>
        <end position="333"/>
    </location>
</feature>
<evidence type="ECO:0000256" key="5">
    <source>
        <dbReference type="NCBIfam" id="TIGR00658"/>
    </source>
</evidence>
<dbReference type="EMBL" id="PZKL01000041">
    <property type="protein sequence ID" value="PTH79369.1"/>
    <property type="molecule type" value="Genomic_DNA"/>
</dbReference>
<comment type="catalytic activity">
    <reaction evidence="4">
        <text>carbamoyl phosphate + L-ornithine = L-citrulline + phosphate + H(+)</text>
        <dbReference type="Rhea" id="RHEA:19513"/>
        <dbReference type="ChEBI" id="CHEBI:15378"/>
        <dbReference type="ChEBI" id="CHEBI:43474"/>
        <dbReference type="ChEBI" id="CHEBI:46911"/>
        <dbReference type="ChEBI" id="CHEBI:57743"/>
        <dbReference type="ChEBI" id="CHEBI:58228"/>
        <dbReference type="EC" id="2.1.3.3"/>
    </reaction>
</comment>
<dbReference type="InterPro" id="IPR036901">
    <property type="entry name" value="Asp/Orn_carbamoylTrfase_sf"/>
</dbReference>
<dbReference type="InterPro" id="IPR002292">
    <property type="entry name" value="Orn/put_carbamltrans"/>
</dbReference>
<dbReference type="SUPFAM" id="SSF53671">
    <property type="entry name" value="Aspartate/ornithine carbamoyltransferase"/>
    <property type="match status" value="1"/>
</dbReference>
<dbReference type="AlphaFoldDB" id="A0A2T4MXT0"/>
<dbReference type="PRINTS" id="PR00102">
    <property type="entry name" value="OTCASE"/>
</dbReference>
<dbReference type="GO" id="GO:0019240">
    <property type="term" value="P:citrulline biosynthetic process"/>
    <property type="evidence" value="ECO:0007669"/>
    <property type="project" value="TreeGrafter"/>
</dbReference>
<name>A0A2T4MXT0_AERVE</name>
<dbReference type="NCBIfam" id="NF001986">
    <property type="entry name" value="PRK00779.1"/>
    <property type="match status" value="1"/>
</dbReference>
<dbReference type="NCBIfam" id="TIGR00658">
    <property type="entry name" value="orni_carb_tr"/>
    <property type="match status" value="1"/>
</dbReference>
<proteinExistence type="inferred from homology"/>
<dbReference type="InterPro" id="IPR006131">
    <property type="entry name" value="Asp_carbamoyltransf_Asp/Orn-bd"/>
</dbReference>
<dbReference type="Pfam" id="PF02729">
    <property type="entry name" value="OTCace_N"/>
    <property type="match status" value="1"/>
</dbReference>
<dbReference type="InterPro" id="IPR006130">
    <property type="entry name" value="Asp/Orn_carbamoylTrfase"/>
</dbReference>
<comment type="similarity">
    <text evidence="1">Belongs to the aspartate/ornithine carbamoyltransferase superfamily. OTCase family.</text>
</comment>
<evidence type="ECO:0000313" key="10">
    <source>
        <dbReference type="Proteomes" id="UP000241986"/>
    </source>
</evidence>